<evidence type="ECO:0000256" key="1">
    <source>
        <dbReference type="SAM" id="Phobius"/>
    </source>
</evidence>
<dbReference type="RefSeq" id="WP_136394798.1">
    <property type="nucleotide sequence ID" value="NZ_SSND01000003.1"/>
</dbReference>
<feature type="transmembrane region" description="Helical" evidence="1">
    <location>
        <begin position="54"/>
        <end position="76"/>
    </location>
</feature>
<accession>A0A4V3V080</accession>
<name>A0A4V3V080_9RHOB</name>
<proteinExistence type="predicted"/>
<dbReference type="Proteomes" id="UP000309450">
    <property type="component" value="Unassembled WGS sequence"/>
</dbReference>
<keyword evidence="1" id="KW-1133">Transmembrane helix</keyword>
<organism evidence="2 3">
    <name type="scientific">Aliigemmobacter aestuarii</name>
    <dbReference type="NCBI Taxonomy" id="1445661"/>
    <lineage>
        <taxon>Bacteria</taxon>
        <taxon>Pseudomonadati</taxon>
        <taxon>Pseudomonadota</taxon>
        <taxon>Alphaproteobacteria</taxon>
        <taxon>Rhodobacterales</taxon>
        <taxon>Paracoccaceae</taxon>
        <taxon>Aliigemmobacter</taxon>
    </lineage>
</organism>
<dbReference type="EMBL" id="SSND01000003">
    <property type="protein sequence ID" value="THD82770.1"/>
    <property type="molecule type" value="Genomic_DNA"/>
</dbReference>
<gene>
    <name evidence="2" type="ORF">E7811_11440</name>
</gene>
<keyword evidence="1" id="KW-0472">Membrane</keyword>
<sequence>MRRDSYTDASDPKAEMINRIVMAVGFAGASGWVAWMLGWPLILDINDPDFNPMVGLLGLALGVSLWNGFQAILWYLRLRRFGATRMQLDGPVPAPLGRPLVGRLVFDRPIRPKGAFRVVLTCHDVHESGDDTDAKGRDQAFPVWTQERLIPPEAIHGNGIAFRFDLPASVGPKPVGRISSRRNPYFSGGVFITLPGFRRAYTHGRAPVGRFWRLVATAETEGAPYRAEFIVPILD</sequence>
<dbReference type="AlphaFoldDB" id="A0A4V3V080"/>
<evidence type="ECO:0000313" key="3">
    <source>
        <dbReference type="Proteomes" id="UP000309450"/>
    </source>
</evidence>
<keyword evidence="3" id="KW-1185">Reference proteome</keyword>
<evidence type="ECO:0000313" key="2">
    <source>
        <dbReference type="EMBL" id="THD82770.1"/>
    </source>
</evidence>
<dbReference type="OrthoDB" id="7864594at2"/>
<comment type="caution">
    <text evidence="2">The sequence shown here is derived from an EMBL/GenBank/DDBJ whole genome shotgun (WGS) entry which is preliminary data.</text>
</comment>
<protein>
    <submittedName>
        <fullName evidence="2">Uncharacterized protein</fullName>
    </submittedName>
</protein>
<reference evidence="2 3" key="1">
    <citation type="submission" date="2019-04" db="EMBL/GenBank/DDBJ databases">
        <title>Draft genome sequence of Gemmobacter aestuarii sp. nov.</title>
        <authorList>
            <person name="Hameed A."/>
            <person name="Lin S.-Y."/>
            <person name="Shahina M."/>
            <person name="Lai W.-A."/>
            <person name="Young C.-C."/>
        </authorList>
    </citation>
    <scope>NUCLEOTIDE SEQUENCE [LARGE SCALE GENOMIC DNA]</scope>
    <source>
        <strain evidence="2 3">CC-PW-75</strain>
    </source>
</reference>
<keyword evidence="1" id="KW-0812">Transmembrane</keyword>
<feature type="transmembrane region" description="Helical" evidence="1">
    <location>
        <begin position="20"/>
        <end position="42"/>
    </location>
</feature>